<dbReference type="PRINTS" id="PR00119">
    <property type="entry name" value="CATATPASE"/>
</dbReference>
<evidence type="ECO:0000256" key="16">
    <source>
        <dbReference type="ARBA" id="ARBA00023136"/>
    </source>
</evidence>
<dbReference type="RefSeq" id="XP_030949518.1">
    <property type="nucleotide sequence ID" value="XM_031093658.1"/>
</dbReference>
<keyword evidence="11" id="KW-0112">Calmodulin-binding</keyword>
<keyword evidence="23" id="KW-1185">Reference proteome</keyword>
<evidence type="ECO:0000256" key="14">
    <source>
        <dbReference type="ARBA" id="ARBA00022990"/>
    </source>
</evidence>
<evidence type="ECO:0000256" key="7">
    <source>
        <dbReference type="ARBA" id="ARBA00022741"/>
    </source>
</evidence>
<evidence type="ECO:0000256" key="15">
    <source>
        <dbReference type="ARBA" id="ARBA00023065"/>
    </source>
</evidence>
<feature type="transmembrane region" description="Helical" evidence="19">
    <location>
        <begin position="173"/>
        <end position="192"/>
    </location>
</feature>
<name>A0A7N2N719_QUELO</name>
<keyword evidence="5 19" id="KW-0812">Transmembrane</keyword>
<dbReference type="GO" id="GO:0005388">
    <property type="term" value="F:P-type calcium transporter activity"/>
    <property type="evidence" value="ECO:0007669"/>
    <property type="project" value="UniProtKB-EC"/>
</dbReference>
<evidence type="ECO:0000256" key="1">
    <source>
        <dbReference type="ARBA" id="ARBA00004141"/>
    </source>
</evidence>
<dbReference type="SFLD" id="SFLDF00027">
    <property type="entry name" value="p-type_atpase"/>
    <property type="match status" value="1"/>
</dbReference>
<dbReference type="InterPro" id="IPR004014">
    <property type="entry name" value="ATPase_P-typ_cation-transptr_N"/>
</dbReference>
<dbReference type="SFLD" id="SFLDG00002">
    <property type="entry name" value="C1.7:_P-type_atpase_like"/>
    <property type="match status" value="1"/>
</dbReference>
<evidence type="ECO:0000256" key="8">
    <source>
        <dbReference type="ARBA" id="ARBA00022837"/>
    </source>
</evidence>
<dbReference type="AlphaFoldDB" id="A0A7N2N719"/>
<dbReference type="PANTHER" id="PTHR24093">
    <property type="entry name" value="CATION TRANSPORTING ATPASE"/>
    <property type="match status" value="1"/>
</dbReference>
<dbReference type="NCBIfam" id="TIGR01517">
    <property type="entry name" value="ATPase-IIB_Ca"/>
    <property type="match status" value="1"/>
</dbReference>
<sequence>MDRIESLLGAQHSLSTPNKRWHSAFVSIYCSRALLSFFTDSLLQKNLKVSPSPSFVILDLNPDIGFKVDQPTLTNLVKDKKIERLQNIGGIDALAFTLQTNVECGIHGSDEDIARRHEAFGSNTYKRPPTKSFFHFLVEAFKDLTILILLGCAVLSLVFGIKENGIKEGWYDGGSIFVAIFLVIAVSTISNFKQNRQFDKLSKVSNNIQIDVVRAGRRQHISIFEIVVGDIICLKIGDQVPADGLFLDGYSLQVDESSMTGESEHVEVNCSHPYLFSGTKVVDGYAQMLVTSVGMNTTWGEMMSSISRDTNEQTPLQVRLNKLTSSIGKVGLAVAFLVLVVLLVRYFTGNTKDENGNKEFNGSSTKVNDILNAVVGIVAAAVTIVVVAIPEGLPLAVTLTLAYSMKRMMADQAMVRKLSACETMGSATTICTDKTGTLTLNKMKVTKFWLGKESFVPATFSSINPYILKLVQEGVALNTTGSVYRPTLGSEIDFSGSPTEQAILSWAVLELNMEMEQLKQSCKILYVEAFNSQKKQSGVITRRKIDNTIHVHWKGAAEMILKMCSSYYDASGIRKDLDDGEKMKFEQIIQGMAASSLRCIAFAHKQISEEDQEHDMEQKKIEEDGLTLLGLVGIKDPCRPGVKKAVENCQNAGVNIKMITGDNVFTAKAIAVECGILRIGQDMSGAVVEGIEFRNYTQKERMEKVDKICVMARSSPFDKLLMVECLKQNGHVVAVTGDGTNDAPALKEADVGLSMGIQGTEVAKESSDVVILDDNFASVATVLRWGRCVYNNIQKFIQFQLTVNVAALVINFVAAVSAGEVPLTAVQLLWVNLIMDTLGALALATEKPTEELMTKPPVGRTEPLITNIMWRNLLAQALYQIVVLLTLQFKGESIFGVTEKVNDTLIFNTFVLCQVFNEFNARKLEKKNVFKGIHRNKLFLGIIAITIVLQVVMVEFLKKFAGTERLNWGQWGECIGFGIVSWPIGWIVKWIPVPKRPFLSYLNMKKMQGLPTPFLFILKTSPRLIGV</sequence>
<dbReference type="InterPro" id="IPR023298">
    <property type="entry name" value="ATPase_P-typ_TM_dom_sf"/>
</dbReference>
<evidence type="ECO:0000256" key="13">
    <source>
        <dbReference type="ARBA" id="ARBA00022989"/>
    </source>
</evidence>
<dbReference type="CDD" id="cd02081">
    <property type="entry name" value="P-type_ATPase_Ca_PMCA-like"/>
    <property type="match status" value="1"/>
</dbReference>
<keyword evidence="14" id="KW-0007">Acetylation</keyword>
<keyword evidence="3 19" id="KW-0813">Transport</keyword>
<dbReference type="SUPFAM" id="SSF81653">
    <property type="entry name" value="Calcium ATPase, transduction domain A"/>
    <property type="match status" value="1"/>
</dbReference>
<feature type="transmembrane region" description="Helical" evidence="19">
    <location>
        <begin position="144"/>
        <end position="161"/>
    </location>
</feature>
<keyword evidence="10" id="KW-0460">Magnesium</keyword>
<evidence type="ECO:0000256" key="3">
    <source>
        <dbReference type="ARBA" id="ARBA00022448"/>
    </source>
</evidence>
<dbReference type="SUPFAM" id="SSF81660">
    <property type="entry name" value="Metal cation-transporting ATPase, ATP-binding domain N"/>
    <property type="match status" value="1"/>
</dbReference>
<accession>A0A7N2N719</accession>
<dbReference type="Gene3D" id="1.20.1110.10">
    <property type="entry name" value="Calcium-transporting ATPase, transmembrane domain"/>
    <property type="match status" value="1"/>
</dbReference>
<dbReference type="Pfam" id="PF00690">
    <property type="entry name" value="Cation_ATPase_N"/>
    <property type="match status" value="1"/>
</dbReference>
<feature type="domain" description="Cation-transporting P-type ATPase N-terminal" evidence="20">
    <location>
        <begin position="87"/>
        <end position="161"/>
    </location>
</feature>
<dbReference type="InterPro" id="IPR018303">
    <property type="entry name" value="ATPase_P-typ_P_site"/>
</dbReference>
<evidence type="ECO:0000259" key="20">
    <source>
        <dbReference type="SMART" id="SM00831"/>
    </source>
</evidence>
<dbReference type="EC" id="7.2.2.10" evidence="19"/>
<evidence type="ECO:0000313" key="22">
    <source>
        <dbReference type="EnsemblPlants" id="QL93p0186_0022:mrna:CDS:1"/>
    </source>
</evidence>
<feature type="transmembrane region" description="Helical" evidence="19">
    <location>
        <begin position="801"/>
        <end position="819"/>
    </location>
</feature>
<dbReference type="Proteomes" id="UP000594261">
    <property type="component" value="Chromosome 10"/>
</dbReference>
<dbReference type="OrthoDB" id="3352408at2759"/>
<feature type="transmembrane region" description="Helical" evidence="19">
    <location>
        <begin position="968"/>
        <end position="988"/>
    </location>
</feature>
<evidence type="ECO:0000256" key="5">
    <source>
        <dbReference type="ARBA" id="ARBA00022692"/>
    </source>
</evidence>
<dbReference type="InterPro" id="IPR044492">
    <property type="entry name" value="P_typ_ATPase_HD_dom"/>
</dbReference>
<keyword evidence="7 19" id="KW-0547">Nucleotide-binding</keyword>
<feature type="transmembrane region" description="Helical" evidence="19">
    <location>
        <begin position="825"/>
        <end position="845"/>
    </location>
</feature>
<evidence type="ECO:0000256" key="2">
    <source>
        <dbReference type="ARBA" id="ARBA00006124"/>
    </source>
</evidence>
<evidence type="ECO:0000256" key="9">
    <source>
        <dbReference type="ARBA" id="ARBA00022840"/>
    </source>
</evidence>
<protein>
    <recommendedName>
        <fullName evidence="19">Calcium-transporting ATPase</fullName>
        <ecNumber evidence="19">7.2.2.10</ecNumber>
    </recommendedName>
</protein>
<dbReference type="FunFam" id="1.20.1110.10:FF:000039">
    <property type="entry name" value="Calcium-transporting ATPase"/>
    <property type="match status" value="1"/>
</dbReference>
<dbReference type="Pfam" id="PF00122">
    <property type="entry name" value="E1-E2_ATPase"/>
    <property type="match status" value="1"/>
</dbReference>
<dbReference type="GO" id="GO:0005516">
    <property type="term" value="F:calmodulin binding"/>
    <property type="evidence" value="ECO:0007669"/>
    <property type="project" value="UniProtKB-KW"/>
</dbReference>
<dbReference type="InterPro" id="IPR036412">
    <property type="entry name" value="HAD-like_sf"/>
</dbReference>
<dbReference type="NCBIfam" id="TIGR01494">
    <property type="entry name" value="ATPase_P-type"/>
    <property type="match status" value="3"/>
</dbReference>
<dbReference type="InterPro" id="IPR023214">
    <property type="entry name" value="HAD_sf"/>
</dbReference>
<feature type="transmembrane region" description="Helical" evidence="19">
    <location>
        <begin position="330"/>
        <end position="348"/>
    </location>
</feature>
<dbReference type="GO" id="GO:0005886">
    <property type="term" value="C:plasma membrane"/>
    <property type="evidence" value="ECO:0007669"/>
    <property type="project" value="TreeGrafter"/>
</dbReference>
<evidence type="ECO:0000256" key="4">
    <source>
        <dbReference type="ARBA" id="ARBA00022568"/>
    </source>
</evidence>
<keyword evidence="6" id="KW-0479">Metal-binding</keyword>
<dbReference type="KEGG" id="qlo:115973399"/>
<dbReference type="PROSITE" id="PS00154">
    <property type="entry name" value="ATPASE_E1_E2"/>
    <property type="match status" value="1"/>
</dbReference>
<dbReference type="Gene3D" id="2.70.150.10">
    <property type="entry name" value="Calcium-transporting ATPase, cytoplasmic transduction domain A"/>
    <property type="match status" value="1"/>
</dbReference>
<dbReference type="EnsemblPlants" id="QL93p0186_0022:mrna">
    <property type="protein sequence ID" value="QL93p0186_0022:mrna:CDS:1"/>
    <property type="gene ID" value="QL93p0186_0022"/>
</dbReference>
<dbReference type="SUPFAM" id="SSF56784">
    <property type="entry name" value="HAD-like"/>
    <property type="match status" value="1"/>
</dbReference>
<proteinExistence type="inferred from homology"/>
<dbReference type="Gene3D" id="3.40.50.1000">
    <property type="entry name" value="HAD superfamily/HAD-like"/>
    <property type="match status" value="1"/>
</dbReference>
<evidence type="ECO:0000256" key="11">
    <source>
        <dbReference type="ARBA" id="ARBA00022860"/>
    </source>
</evidence>
<reference evidence="21 23" key="1">
    <citation type="journal article" date="2016" name="G3 (Bethesda)">
        <title>First Draft Assembly and Annotation of the Genome of a California Endemic Oak Quercus lobata Nee (Fagaceae).</title>
        <authorList>
            <person name="Sork V.L."/>
            <person name="Fitz-Gibbon S.T."/>
            <person name="Puiu D."/>
            <person name="Crepeau M."/>
            <person name="Gugger P.F."/>
            <person name="Sherman R."/>
            <person name="Stevens K."/>
            <person name="Langley C.H."/>
            <person name="Pellegrini M."/>
            <person name="Salzberg S.L."/>
        </authorList>
    </citation>
    <scope>NUCLEOTIDE SEQUENCE [LARGE SCALE GENOMIC DNA]</scope>
    <source>
        <strain evidence="21 23">cv. SW786</strain>
    </source>
</reference>
<dbReference type="FunFam" id="2.70.150.10:FF:000006">
    <property type="entry name" value="Calcium-transporting ATPase"/>
    <property type="match status" value="1"/>
</dbReference>
<dbReference type="GeneID" id="115973399"/>
<feature type="transmembrane region" description="Helical" evidence="19">
    <location>
        <begin position="938"/>
        <end position="956"/>
    </location>
</feature>
<keyword evidence="9 19" id="KW-0067">ATP-binding</keyword>
<dbReference type="FunFam" id="3.40.50.1000:FF:000018">
    <property type="entry name" value="Calcium-transporting ATPase"/>
    <property type="match status" value="1"/>
</dbReference>
<dbReference type="Pfam" id="PF13246">
    <property type="entry name" value="Cation_ATPase"/>
    <property type="match status" value="1"/>
</dbReference>
<comment type="similarity">
    <text evidence="2 19">Belongs to the cation transport ATPase (P-type) (TC 3.A.3) family. Type IIB subfamily.</text>
</comment>
<dbReference type="EMBL" id="LRBV02000010">
    <property type="status" value="NOT_ANNOTATED_CDS"/>
    <property type="molecule type" value="Genomic_DNA"/>
</dbReference>
<evidence type="ECO:0000256" key="19">
    <source>
        <dbReference type="RuleBase" id="RU361146"/>
    </source>
</evidence>
<keyword evidence="8 19" id="KW-0106">Calcium</keyword>
<feature type="transmembrane region" description="Helical" evidence="19">
    <location>
        <begin position="370"/>
        <end position="403"/>
    </location>
</feature>
<evidence type="ECO:0000313" key="23">
    <source>
        <dbReference type="Proteomes" id="UP000594261"/>
    </source>
</evidence>
<dbReference type="SFLD" id="SFLDS00003">
    <property type="entry name" value="Haloacid_Dehalogenase"/>
    <property type="match status" value="1"/>
</dbReference>
<dbReference type="SUPFAM" id="SSF81665">
    <property type="entry name" value="Calcium ATPase, transmembrane domain M"/>
    <property type="match status" value="1"/>
</dbReference>
<keyword evidence="12" id="KW-1278">Translocase</keyword>
<evidence type="ECO:0000313" key="21">
    <source>
        <dbReference type="EnsemblPlants" id="QL10p024882:mrna:CDS:1"/>
    </source>
</evidence>
<comment type="function">
    <text evidence="19">Catalyzes the hydrolysis of ATP coupled with the transport of calcium.</text>
</comment>
<dbReference type="InterPro" id="IPR023299">
    <property type="entry name" value="ATPase_P-typ_cyto_dom_N"/>
</dbReference>
<keyword evidence="13 19" id="KW-1133">Transmembrane helix</keyword>
<dbReference type="GO" id="GO:0046872">
    <property type="term" value="F:metal ion binding"/>
    <property type="evidence" value="ECO:0007669"/>
    <property type="project" value="UniProtKB-KW"/>
</dbReference>
<gene>
    <name evidence="21" type="primary">LOC115973399</name>
</gene>
<keyword evidence="16 19" id="KW-0472">Membrane</keyword>
<dbReference type="Gene3D" id="3.40.1110.10">
    <property type="entry name" value="Calcium-transporting ATPase, cytoplasmic domain N"/>
    <property type="match status" value="1"/>
</dbReference>
<dbReference type="InterPro" id="IPR059000">
    <property type="entry name" value="ATPase_P-type_domA"/>
</dbReference>
<dbReference type="InterPro" id="IPR008250">
    <property type="entry name" value="ATPase_P-typ_transduc_dom_A_sf"/>
</dbReference>
<evidence type="ECO:0000256" key="18">
    <source>
        <dbReference type="ARBA" id="ARBA00053300"/>
    </source>
</evidence>
<dbReference type="Gramene" id="QL93p0186_0022:mrna">
    <property type="protein sequence ID" value="QL93p0186_0022:mrna:CDS:1"/>
    <property type="gene ID" value="QL93p0186_0022"/>
</dbReference>
<comment type="caution">
    <text evidence="19">Lacks conserved residue(s) required for the propagation of feature annotation.</text>
</comment>
<organism evidence="22 23">
    <name type="scientific">Quercus lobata</name>
    <name type="common">Valley oak</name>
    <dbReference type="NCBI Taxonomy" id="97700"/>
    <lineage>
        <taxon>Eukaryota</taxon>
        <taxon>Viridiplantae</taxon>
        <taxon>Streptophyta</taxon>
        <taxon>Embryophyta</taxon>
        <taxon>Tracheophyta</taxon>
        <taxon>Spermatophyta</taxon>
        <taxon>Magnoliopsida</taxon>
        <taxon>eudicotyledons</taxon>
        <taxon>Gunneridae</taxon>
        <taxon>Pentapetalae</taxon>
        <taxon>rosids</taxon>
        <taxon>fabids</taxon>
        <taxon>Fagales</taxon>
        <taxon>Fagaceae</taxon>
        <taxon>Quercus</taxon>
    </lineage>
</organism>
<evidence type="ECO:0000256" key="10">
    <source>
        <dbReference type="ARBA" id="ARBA00022842"/>
    </source>
</evidence>
<dbReference type="Gramene" id="QL10p024882:mrna">
    <property type="protein sequence ID" value="QL10p024882:mrna:CDS:1"/>
    <property type="gene ID" value="QL10p024882"/>
</dbReference>
<dbReference type="PRINTS" id="PR00120">
    <property type="entry name" value="HATPASE"/>
</dbReference>
<dbReference type="InterPro" id="IPR001757">
    <property type="entry name" value="P_typ_ATPase"/>
</dbReference>
<dbReference type="GO" id="GO:0016887">
    <property type="term" value="F:ATP hydrolysis activity"/>
    <property type="evidence" value="ECO:0007669"/>
    <property type="project" value="InterPro"/>
</dbReference>
<dbReference type="SMART" id="SM00831">
    <property type="entry name" value="Cation_ATPase_N"/>
    <property type="match status" value="1"/>
</dbReference>
<dbReference type="FunCoup" id="A0A7N2N719">
    <property type="interactions" value="1327"/>
</dbReference>
<comment type="subcellular location">
    <subcellularLocation>
        <location evidence="1 19">Membrane</location>
        <topology evidence="1 19">Multi-pass membrane protein</topology>
    </subcellularLocation>
</comment>
<comment type="function">
    <text evidence="18">This magnesium-dependent enzyme catalyzes the hydrolysis of ATP coupled with the translocation of calcium from the cytosol out of the cell or into organelles.</text>
</comment>
<dbReference type="FunFam" id="3.40.1110.10:FF:000013">
    <property type="entry name" value="Calcium-transporting ATPase"/>
    <property type="match status" value="1"/>
</dbReference>
<dbReference type="GO" id="GO:0005524">
    <property type="term" value="F:ATP binding"/>
    <property type="evidence" value="ECO:0007669"/>
    <property type="project" value="UniProtKB-KW"/>
</dbReference>
<keyword evidence="4 19" id="KW-0109">Calcium transport</keyword>
<dbReference type="Pfam" id="PF00689">
    <property type="entry name" value="Cation_ATPase_C"/>
    <property type="match status" value="1"/>
</dbReference>
<dbReference type="InterPro" id="IPR006408">
    <property type="entry name" value="P-type_ATPase_IIB"/>
</dbReference>
<comment type="catalytic activity">
    <reaction evidence="17 19">
        <text>Ca(2+)(in) + ATP + H2O = Ca(2+)(out) + ADP + phosphate + H(+)</text>
        <dbReference type="Rhea" id="RHEA:18105"/>
        <dbReference type="ChEBI" id="CHEBI:15377"/>
        <dbReference type="ChEBI" id="CHEBI:15378"/>
        <dbReference type="ChEBI" id="CHEBI:29108"/>
        <dbReference type="ChEBI" id="CHEBI:30616"/>
        <dbReference type="ChEBI" id="CHEBI:43474"/>
        <dbReference type="ChEBI" id="CHEBI:456216"/>
        <dbReference type="EC" id="7.2.2.10"/>
    </reaction>
</comment>
<evidence type="ECO:0000256" key="17">
    <source>
        <dbReference type="ARBA" id="ARBA00048694"/>
    </source>
</evidence>
<evidence type="ECO:0000256" key="6">
    <source>
        <dbReference type="ARBA" id="ARBA00022723"/>
    </source>
</evidence>
<reference evidence="22" key="2">
    <citation type="submission" date="2021-01" db="UniProtKB">
        <authorList>
            <consortium name="EnsemblPlants"/>
        </authorList>
    </citation>
    <scope>IDENTIFICATION</scope>
</reference>
<dbReference type="OMA" id="HANMACI"/>
<dbReference type="PANTHER" id="PTHR24093:SF434">
    <property type="entry name" value="CALCIUM-TRANSPORTING ATPASE 13, PLASMA MEMBRANE-TYPE-RELATED"/>
    <property type="match status" value="1"/>
</dbReference>
<dbReference type="EnsemblPlants" id="QL10p024882:mrna">
    <property type="protein sequence ID" value="QL10p024882:mrna:CDS:1"/>
    <property type="gene ID" value="QL10p024882"/>
</dbReference>
<evidence type="ECO:0000256" key="12">
    <source>
        <dbReference type="ARBA" id="ARBA00022967"/>
    </source>
</evidence>
<keyword evidence="15 19" id="KW-0406">Ion transport</keyword>
<dbReference type="InterPro" id="IPR006068">
    <property type="entry name" value="ATPase_P-typ_cation-transptr_C"/>
</dbReference>